<dbReference type="Proteomes" id="UP000623776">
    <property type="component" value="Unassembled WGS sequence"/>
</dbReference>
<evidence type="ECO:0000313" key="6">
    <source>
        <dbReference type="EMBL" id="GGW21642.1"/>
    </source>
</evidence>
<evidence type="ECO:0000256" key="3">
    <source>
        <dbReference type="ARBA" id="ARBA00022795"/>
    </source>
</evidence>
<sequence length="111" mass="12325">MKLNPSDLGPLSISLRMTEQGTQAQFLSAHAHVRQTLEQAIPQLREMLAEQGITLSDTFVGDQGAGDERFEHQNRPGQLVEEGDMPNEHNHHNSSSNLVNVYSDGRVDLYA</sequence>
<evidence type="ECO:0000256" key="1">
    <source>
        <dbReference type="ARBA" id="ARBA00003944"/>
    </source>
</evidence>
<feature type="region of interest" description="Disordered" evidence="4">
    <location>
        <begin position="61"/>
        <end position="99"/>
    </location>
</feature>
<accession>A0A8H9LYU2</accession>
<dbReference type="EMBL" id="BMXN01000004">
    <property type="protein sequence ID" value="GGW21642.1"/>
    <property type="molecule type" value="Genomic_DNA"/>
</dbReference>
<reference evidence="7" key="1">
    <citation type="journal article" date="2019" name="Int. J. Syst. Evol. Microbiol.">
        <title>The Global Catalogue of Microorganisms (GCM) 10K type strain sequencing project: providing services to taxonomists for standard genome sequencing and annotation.</title>
        <authorList>
            <consortium name="The Broad Institute Genomics Platform"/>
            <consortium name="The Broad Institute Genome Sequencing Center for Infectious Disease"/>
            <person name="Wu L."/>
            <person name="Ma J."/>
        </authorList>
    </citation>
    <scope>NUCLEOTIDE SEQUENCE [LARGE SCALE GENOMIC DNA]</scope>
    <source>
        <strain evidence="7">KCTC 22154</strain>
    </source>
</reference>
<dbReference type="Gene3D" id="3.30.750.140">
    <property type="match status" value="1"/>
</dbReference>
<evidence type="ECO:0000256" key="4">
    <source>
        <dbReference type="SAM" id="MobiDB-lite"/>
    </source>
</evidence>
<protein>
    <recommendedName>
        <fullName evidence="5">Flagellar hook-length control protein-like C-terminal domain-containing protein</fullName>
    </recommendedName>
</protein>
<dbReference type="InterPro" id="IPR038610">
    <property type="entry name" value="FliK-like_C_sf"/>
</dbReference>
<dbReference type="InterPro" id="IPR001635">
    <property type="entry name" value="Flag_hook_Flik"/>
</dbReference>
<evidence type="ECO:0000259" key="5">
    <source>
        <dbReference type="Pfam" id="PF02120"/>
    </source>
</evidence>
<comment type="function">
    <text evidence="1">Controls the length of the flagellar hook.</text>
</comment>
<dbReference type="InterPro" id="IPR052563">
    <property type="entry name" value="FliK"/>
</dbReference>
<dbReference type="CDD" id="cd17470">
    <property type="entry name" value="T3SS_Flik_C"/>
    <property type="match status" value="1"/>
</dbReference>
<evidence type="ECO:0000256" key="2">
    <source>
        <dbReference type="ARBA" id="ARBA00009149"/>
    </source>
</evidence>
<dbReference type="PANTHER" id="PTHR37533:SF2">
    <property type="entry name" value="FLAGELLAR HOOK-LENGTH CONTROL PROTEIN"/>
    <property type="match status" value="1"/>
</dbReference>
<proteinExistence type="inferred from homology"/>
<comment type="caution">
    <text evidence="6">The sequence shown here is derived from an EMBL/GenBank/DDBJ whole genome shotgun (WGS) entry which is preliminary data.</text>
</comment>
<comment type="similarity">
    <text evidence="2">Belongs to the FliK family.</text>
</comment>
<organism evidence="6 7">
    <name type="scientific">Vreelandella hamiltonii</name>
    <dbReference type="NCBI Taxonomy" id="502829"/>
    <lineage>
        <taxon>Bacteria</taxon>
        <taxon>Pseudomonadati</taxon>
        <taxon>Pseudomonadota</taxon>
        <taxon>Gammaproteobacteria</taxon>
        <taxon>Oceanospirillales</taxon>
        <taxon>Halomonadaceae</taxon>
        <taxon>Vreelandella</taxon>
    </lineage>
</organism>
<name>A0A8H9LYU2_9GAMM</name>
<dbReference type="PRINTS" id="PR01007">
    <property type="entry name" value="FLGHOOKFLIK"/>
</dbReference>
<evidence type="ECO:0000313" key="7">
    <source>
        <dbReference type="Proteomes" id="UP000623776"/>
    </source>
</evidence>
<keyword evidence="3" id="KW-1005">Bacterial flagellum biogenesis</keyword>
<dbReference type="AlphaFoldDB" id="A0A8H9LYU2"/>
<dbReference type="InterPro" id="IPR021136">
    <property type="entry name" value="Flagellar_hook_control-like_C"/>
</dbReference>
<dbReference type="GO" id="GO:0009424">
    <property type="term" value="C:bacterial-type flagellum hook"/>
    <property type="evidence" value="ECO:0007669"/>
    <property type="project" value="InterPro"/>
</dbReference>
<keyword evidence="7" id="KW-1185">Reference proteome</keyword>
<feature type="domain" description="Flagellar hook-length control protein-like C-terminal" evidence="5">
    <location>
        <begin position="1"/>
        <end position="66"/>
    </location>
</feature>
<gene>
    <name evidence="6" type="ORF">GCM10007157_09130</name>
</gene>
<dbReference type="GO" id="GO:0044780">
    <property type="term" value="P:bacterial-type flagellum assembly"/>
    <property type="evidence" value="ECO:0007669"/>
    <property type="project" value="InterPro"/>
</dbReference>
<dbReference type="Pfam" id="PF02120">
    <property type="entry name" value="Flg_hook"/>
    <property type="match status" value="1"/>
</dbReference>
<dbReference type="PANTHER" id="PTHR37533">
    <property type="entry name" value="FLAGELLAR HOOK-LENGTH CONTROL PROTEIN"/>
    <property type="match status" value="1"/>
</dbReference>